<organism evidence="2 3">
    <name type="scientific">Lentinula aff. detonsa</name>
    <dbReference type="NCBI Taxonomy" id="2804958"/>
    <lineage>
        <taxon>Eukaryota</taxon>
        <taxon>Fungi</taxon>
        <taxon>Dikarya</taxon>
        <taxon>Basidiomycota</taxon>
        <taxon>Agaricomycotina</taxon>
        <taxon>Agaricomycetes</taxon>
        <taxon>Agaricomycetidae</taxon>
        <taxon>Agaricales</taxon>
        <taxon>Marasmiineae</taxon>
        <taxon>Omphalotaceae</taxon>
        <taxon>Lentinula</taxon>
    </lineage>
</organism>
<feature type="transmembrane region" description="Helical" evidence="1">
    <location>
        <begin position="21"/>
        <end position="40"/>
    </location>
</feature>
<comment type="caution">
    <text evidence="2">The sequence shown here is derived from an EMBL/GenBank/DDBJ whole genome shotgun (WGS) entry which is preliminary data.</text>
</comment>
<dbReference type="Proteomes" id="UP001163798">
    <property type="component" value="Unassembled WGS sequence"/>
</dbReference>
<reference evidence="2" key="1">
    <citation type="submission" date="2022-08" db="EMBL/GenBank/DDBJ databases">
        <authorList>
            <consortium name="DOE Joint Genome Institute"/>
            <person name="Min B."/>
            <person name="Riley R."/>
            <person name="Sierra-Patev S."/>
            <person name="Naranjo-Ortiz M."/>
            <person name="Looney B."/>
            <person name="Konkel Z."/>
            <person name="Slot J.C."/>
            <person name="Sakamoto Y."/>
            <person name="Steenwyk J.L."/>
            <person name="Rokas A."/>
            <person name="Carro J."/>
            <person name="Camarero S."/>
            <person name="Ferreira P."/>
            <person name="Molpeceres G."/>
            <person name="Ruiz-Duenas F.J."/>
            <person name="Serrano A."/>
            <person name="Henrissat B."/>
            <person name="Drula E."/>
            <person name="Hughes K.W."/>
            <person name="Mata J.L."/>
            <person name="Ishikawa N.K."/>
            <person name="Vargas-Isla R."/>
            <person name="Ushijima S."/>
            <person name="Smith C.A."/>
            <person name="Ahrendt S."/>
            <person name="Andreopoulos W."/>
            <person name="He G."/>
            <person name="Labutti K."/>
            <person name="Lipzen A."/>
            <person name="Ng V."/>
            <person name="Sandor L."/>
            <person name="Barry K."/>
            <person name="Martinez A.T."/>
            <person name="Xiao Y."/>
            <person name="Gibbons J.G."/>
            <person name="Terashima K."/>
            <person name="Hibbett D.S."/>
            <person name="Grigoriev I.V."/>
        </authorList>
    </citation>
    <scope>NUCLEOTIDE SEQUENCE</scope>
    <source>
        <strain evidence="2">TFB10291</strain>
    </source>
</reference>
<keyword evidence="1" id="KW-0472">Membrane</keyword>
<evidence type="ECO:0000313" key="2">
    <source>
        <dbReference type="EMBL" id="KAJ3787061.1"/>
    </source>
</evidence>
<keyword evidence="1" id="KW-0812">Transmembrane</keyword>
<gene>
    <name evidence="2" type="ORF">GGU10DRAFT_349957</name>
</gene>
<dbReference type="EMBL" id="MU793300">
    <property type="protein sequence ID" value="KAJ3787061.1"/>
    <property type="molecule type" value="Genomic_DNA"/>
</dbReference>
<protein>
    <submittedName>
        <fullName evidence="2">Uncharacterized protein</fullName>
    </submittedName>
</protein>
<accession>A0AA38KH81</accession>
<feature type="non-terminal residue" evidence="2">
    <location>
        <position position="1"/>
    </location>
</feature>
<name>A0AA38KH81_9AGAR</name>
<keyword evidence="3" id="KW-1185">Reference proteome</keyword>
<proteinExistence type="predicted"/>
<sequence>MNTSQLSSQFHRTGRRSLKGWTILFIAALSSTLLVITGYASPIPYSEHEHGSDITASGTSHRPPAHDLGIASRYLQLDSRGAVGLKKVLSRIALAINPDWVLLGFAYVEPEQGQRIGDGNSVSLATLELPGMTLKSTLSAIYLLPQLGLPAQNPDNRYWSCLVYASKKKMKNFRYPMSYEERTQESPPSSPKIVFFEDKNHKGITVMQVPNYPLVAEWGWGLLAECYQSPSNLPVKVRPSWNQWRERIVGLPKDRKL</sequence>
<dbReference type="AlphaFoldDB" id="A0AA38KH81"/>
<evidence type="ECO:0000256" key="1">
    <source>
        <dbReference type="SAM" id="Phobius"/>
    </source>
</evidence>
<evidence type="ECO:0000313" key="3">
    <source>
        <dbReference type="Proteomes" id="UP001163798"/>
    </source>
</evidence>
<keyword evidence="1" id="KW-1133">Transmembrane helix</keyword>